<sequence length="100" mass="10384">MELCRSQAPARSSPAVGQTGAVSGPGPARPDIAAPRASRARRATPETLCAARTAKNGHERGCDRTAERRARGSRSGQDLARLFNGATPAACSRSARVRAS</sequence>
<reference evidence="2 3" key="1">
    <citation type="submission" date="2015-05" db="EMBL/GenBank/DDBJ databases">
        <title>Plasmid of Sphingomonas sanxanigenens NX02.</title>
        <authorList>
            <person name="Huang H."/>
            <person name="Ma T."/>
        </authorList>
    </citation>
    <scope>NUCLEOTIDE SEQUENCE [LARGE SCALE GENOMIC DNA]</scope>
    <source>
        <strain evidence="2 3">NX02</strain>
        <plasmid evidence="3">Plasmid pNXO2</plasmid>
    </source>
</reference>
<feature type="compositionally biased region" description="Low complexity" evidence="1">
    <location>
        <begin position="25"/>
        <end position="37"/>
    </location>
</feature>
<gene>
    <name evidence="2" type="ORF">NX02_p0705</name>
</gene>
<dbReference type="AlphaFoldDB" id="A0A0F7JT18"/>
<dbReference type="Proteomes" id="UP000018851">
    <property type="component" value="Plasmid pNXO2"/>
</dbReference>
<feature type="compositionally biased region" description="Basic and acidic residues" evidence="1">
    <location>
        <begin position="56"/>
        <end position="70"/>
    </location>
</feature>
<feature type="region of interest" description="Disordered" evidence="1">
    <location>
        <begin position="1"/>
        <end position="81"/>
    </location>
</feature>
<dbReference type="EMBL" id="CP011450">
    <property type="protein sequence ID" value="AKH18782.1"/>
    <property type="molecule type" value="Genomic_DNA"/>
</dbReference>
<organism evidence="2 3">
    <name type="scientific">Sphingomonas sanxanigenens DSM 19645 = NX02</name>
    <dbReference type="NCBI Taxonomy" id="1123269"/>
    <lineage>
        <taxon>Bacteria</taxon>
        <taxon>Pseudomonadati</taxon>
        <taxon>Pseudomonadota</taxon>
        <taxon>Alphaproteobacteria</taxon>
        <taxon>Sphingomonadales</taxon>
        <taxon>Sphingomonadaceae</taxon>
        <taxon>Sphingomonas</taxon>
    </lineage>
</organism>
<keyword evidence="3" id="KW-1185">Reference proteome</keyword>
<dbReference type="KEGG" id="ssan:NX02_p0705"/>
<accession>A0A0F7JT18</accession>
<geneLocation type="plasmid" evidence="2 3">
    <name>pNXO2</name>
</geneLocation>
<evidence type="ECO:0000313" key="3">
    <source>
        <dbReference type="Proteomes" id="UP000018851"/>
    </source>
</evidence>
<evidence type="ECO:0000256" key="1">
    <source>
        <dbReference type="SAM" id="MobiDB-lite"/>
    </source>
</evidence>
<name>A0A0F7JT18_9SPHN</name>
<keyword evidence="2" id="KW-0614">Plasmid</keyword>
<evidence type="ECO:0000313" key="2">
    <source>
        <dbReference type="EMBL" id="AKH18782.1"/>
    </source>
</evidence>
<protein>
    <submittedName>
        <fullName evidence="2">Uncharacterized protein</fullName>
    </submittedName>
</protein>
<proteinExistence type="predicted"/>